<dbReference type="InterPro" id="IPR018506">
    <property type="entry name" value="Cyt_B5_heme-BS"/>
</dbReference>
<dbReference type="PANTHER" id="PTHR19359">
    <property type="entry name" value="CYTOCHROME B5"/>
    <property type="match status" value="1"/>
</dbReference>
<dbReference type="PANTHER" id="PTHR19359:SF95">
    <property type="entry name" value="CYTOCHROME B5 TYPE B"/>
    <property type="match status" value="1"/>
</dbReference>
<dbReference type="FunFam" id="3.10.120.10:FF:000007">
    <property type="entry name" value="Sulfite oxidase, mitochondrial"/>
    <property type="match status" value="1"/>
</dbReference>
<dbReference type="PRINTS" id="PR00363">
    <property type="entry name" value="CYTOCHROMEB5"/>
</dbReference>
<keyword evidence="3 5" id="KW-0408">Iron</keyword>
<dbReference type="SMART" id="SM01117">
    <property type="entry name" value="Cyt-b5"/>
    <property type="match status" value="1"/>
</dbReference>
<proteinExistence type="inferred from homology"/>
<dbReference type="InterPro" id="IPR001199">
    <property type="entry name" value="Cyt_B5-like_heme/steroid-bd"/>
</dbReference>
<evidence type="ECO:0000256" key="1">
    <source>
        <dbReference type="ARBA" id="ARBA00022617"/>
    </source>
</evidence>
<evidence type="ECO:0000256" key="4">
    <source>
        <dbReference type="ARBA" id="ARBA00038168"/>
    </source>
</evidence>
<dbReference type="EMBL" id="DF237008">
    <property type="protein sequence ID" value="GAQ80652.1"/>
    <property type="molecule type" value="Genomic_DNA"/>
</dbReference>
<dbReference type="PROSITE" id="PS00191">
    <property type="entry name" value="CYTOCHROME_B5_1"/>
    <property type="match status" value="1"/>
</dbReference>
<reference evidence="7 8" key="1">
    <citation type="journal article" date="2014" name="Nat. Commun.">
        <title>Klebsormidium flaccidum genome reveals primary factors for plant terrestrial adaptation.</title>
        <authorList>
            <person name="Hori K."/>
            <person name="Maruyama F."/>
            <person name="Fujisawa T."/>
            <person name="Togashi T."/>
            <person name="Yamamoto N."/>
            <person name="Seo M."/>
            <person name="Sato S."/>
            <person name="Yamada T."/>
            <person name="Mori H."/>
            <person name="Tajima N."/>
            <person name="Moriyama T."/>
            <person name="Ikeuchi M."/>
            <person name="Watanabe M."/>
            <person name="Wada H."/>
            <person name="Kobayashi K."/>
            <person name="Saito M."/>
            <person name="Masuda T."/>
            <person name="Sasaki-Sekimoto Y."/>
            <person name="Mashiguchi K."/>
            <person name="Awai K."/>
            <person name="Shimojima M."/>
            <person name="Masuda S."/>
            <person name="Iwai M."/>
            <person name="Nobusawa T."/>
            <person name="Narise T."/>
            <person name="Kondo S."/>
            <person name="Saito H."/>
            <person name="Sato R."/>
            <person name="Murakawa M."/>
            <person name="Ihara Y."/>
            <person name="Oshima-Yamada Y."/>
            <person name="Ohtaka K."/>
            <person name="Satoh M."/>
            <person name="Sonobe K."/>
            <person name="Ishii M."/>
            <person name="Ohtani R."/>
            <person name="Kanamori-Sato M."/>
            <person name="Honoki R."/>
            <person name="Miyazaki D."/>
            <person name="Mochizuki H."/>
            <person name="Umetsu J."/>
            <person name="Higashi K."/>
            <person name="Shibata D."/>
            <person name="Kamiya Y."/>
            <person name="Sato N."/>
            <person name="Nakamura Y."/>
            <person name="Tabata S."/>
            <person name="Ida S."/>
            <person name="Kurokawa K."/>
            <person name="Ohta H."/>
        </authorList>
    </citation>
    <scope>NUCLEOTIDE SEQUENCE [LARGE SCALE GENOMIC DNA]</scope>
    <source>
        <strain evidence="7 8">NIES-2285</strain>
    </source>
</reference>
<evidence type="ECO:0000256" key="3">
    <source>
        <dbReference type="ARBA" id="ARBA00023004"/>
    </source>
</evidence>
<evidence type="ECO:0000313" key="8">
    <source>
        <dbReference type="Proteomes" id="UP000054558"/>
    </source>
</evidence>
<dbReference type="SUPFAM" id="SSF55856">
    <property type="entry name" value="Cytochrome b5-like heme/steroid binding domain"/>
    <property type="match status" value="1"/>
</dbReference>
<evidence type="ECO:0000256" key="2">
    <source>
        <dbReference type="ARBA" id="ARBA00022723"/>
    </source>
</evidence>
<dbReference type="GO" id="GO:0016020">
    <property type="term" value="C:membrane"/>
    <property type="evidence" value="ECO:0000318"/>
    <property type="project" value="GO_Central"/>
</dbReference>
<keyword evidence="8" id="KW-1185">Reference proteome</keyword>
<organism evidence="7 8">
    <name type="scientific">Klebsormidium nitens</name>
    <name type="common">Green alga</name>
    <name type="synonym">Ulothrix nitens</name>
    <dbReference type="NCBI Taxonomy" id="105231"/>
    <lineage>
        <taxon>Eukaryota</taxon>
        <taxon>Viridiplantae</taxon>
        <taxon>Streptophyta</taxon>
        <taxon>Klebsormidiophyceae</taxon>
        <taxon>Klebsormidiales</taxon>
        <taxon>Klebsormidiaceae</taxon>
        <taxon>Klebsormidium</taxon>
    </lineage>
</organism>
<dbReference type="InterPro" id="IPR036400">
    <property type="entry name" value="Cyt_B5-like_heme/steroid_sf"/>
</dbReference>
<evidence type="ECO:0000313" key="7">
    <source>
        <dbReference type="EMBL" id="GAQ80652.1"/>
    </source>
</evidence>
<dbReference type="STRING" id="105231.A0A1Y1HS59"/>
<dbReference type="Pfam" id="PF00173">
    <property type="entry name" value="Cyt-b5"/>
    <property type="match status" value="1"/>
</dbReference>
<dbReference type="InterPro" id="IPR050668">
    <property type="entry name" value="Cytochrome_b5"/>
</dbReference>
<comment type="similarity">
    <text evidence="4 5">Belongs to the cytochrome b5 family.</text>
</comment>
<dbReference type="OrthoDB" id="260519at2759"/>
<sequence length="133" mass="14894">MEAFHELFFTVPALYIWSVAAGALVLWMLSSLCTKRQQGQGAPIATIKAEPLDRRRKYTKDEVAKHVDRGDCWIIVDDKVYDVTPYVEEHPGGDAILRNAGGDASEGFHGPQHPQRVYDIIDDFQIGELLPAK</sequence>
<feature type="domain" description="Cytochrome b5 heme-binding" evidence="6">
    <location>
        <begin position="55"/>
        <end position="130"/>
    </location>
</feature>
<dbReference type="AlphaFoldDB" id="A0A1Y1HS59"/>
<dbReference type="GO" id="GO:0020037">
    <property type="term" value="F:heme binding"/>
    <property type="evidence" value="ECO:0000318"/>
    <property type="project" value="GO_Central"/>
</dbReference>
<accession>A0A1Y1HS59</accession>
<keyword evidence="1 5" id="KW-0349">Heme</keyword>
<feature type="transmembrane region" description="Helical" evidence="5">
    <location>
        <begin position="7"/>
        <end position="29"/>
    </location>
</feature>
<keyword evidence="2 5" id="KW-0479">Metal-binding</keyword>
<dbReference type="OMA" id="ASSWFLR"/>
<keyword evidence="5" id="KW-1133">Transmembrane helix</keyword>
<keyword evidence="5" id="KW-0812">Transmembrane</keyword>
<gene>
    <name evidence="7" type="ORF">KFL_000590040</name>
</gene>
<dbReference type="Proteomes" id="UP000054558">
    <property type="component" value="Unassembled WGS sequence"/>
</dbReference>
<evidence type="ECO:0000256" key="5">
    <source>
        <dbReference type="RuleBase" id="RU362121"/>
    </source>
</evidence>
<protein>
    <recommendedName>
        <fullName evidence="6">Cytochrome b5 heme-binding domain-containing protein</fullName>
    </recommendedName>
</protein>
<keyword evidence="5" id="KW-0472">Membrane</keyword>
<name>A0A1Y1HS59_KLENI</name>
<dbReference type="Gene3D" id="3.10.120.10">
    <property type="entry name" value="Cytochrome b5-like heme/steroid binding domain"/>
    <property type="match status" value="1"/>
</dbReference>
<dbReference type="GO" id="GO:0046872">
    <property type="term" value="F:metal ion binding"/>
    <property type="evidence" value="ECO:0007669"/>
    <property type="project" value="UniProtKB-UniRule"/>
</dbReference>
<evidence type="ECO:0000259" key="6">
    <source>
        <dbReference type="PROSITE" id="PS50255"/>
    </source>
</evidence>
<dbReference type="PROSITE" id="PS50255">
    <property type="entry name" value="CYTOCHROME_B5_2"/>
    <property type="match status" value="1"/>
</dbReference>